<organism evidence="2 3">
    <name type="scientific">Pleuronectes platessa</name>
    <name type="common">European plaice</name>
    <dbReference type="NCBI Taxonomy" id="8262"/>
    <lineage>
        <taxon>Eukaryota</taxon>
        <taxon>Metazoa</taxon>
        <taxon>Chordata</taxon>
        <taxon>Craniata</taxon>
        <taxon>Vertebrata</taxon>
        <taxon>Euteleostomi</taxon>
        <taxon>Actinopterygii</taxon>
        <taxon>Neopterygii</taxon>
        <taxon>Teleostei</taxon>
        <taxon>Neoteleostei</taxon>
        <taxon>Acanthomorphata</taxon>
        <taxon>Carangaria</taxon>
        <taxon>Pleuronectiformes</taxon>
        <taxon>Pleuronectoidei</taxon>
        <taxon>Pleuronectidae</taxon>
        <taxon>Pleuronectes</taxon>
    </lineage>
</organism>
<name>A0A9N7Y6L6_PLEPL</name>
<reference evidence="2" key="1">
    <citation type="submission" date="2020-03" db="EMBL/GenBank/DDBJ databases">
        <authorList>
            <person name="Weist P."/>
        </authorList>
    </citation>
    <scope>NUCLEOTIDE SEQUENCE</scope>
</reference>
<proteinExistence type="predicted"/>
<sequence length="177" mass="19761">MADTGVDLLESLSALERVSTPSCTFCSVQGWKQLMSLLVVFVIQSARFIPLRSTSSTSLKKKDDVHPIEAARANPLFVRSSGRRPLERPRDSLARRARTPRGWYRCEEVSNSQGPPECIPGAETSAAHREENRPQPSVCTFLQSSDTQLEEQAGHRRSQMLLMSRHKNSSQYMVGSS</sequence>
<feature type="region of interest" description="Disordered" evidence="1">
    <location>
        <begin position="108"/>
        <end position="177"/>
    </location>
</feature>
<gene>
    <name evidence="2" type="ORF">PLEPLA_LOCUS2400</name>
</gene>
<dbReference type="EMBL" id="CADEAL010000118">
    <property type="protein sequence ID" value="CAB1414691.1"/>
    <property type="molecule type" value="Genomic_DNA"/>
</dbReference>
<feature type="compositionally biased region" description="Polar residues" evidence="1">
    <location>
        <begin position="134"/>
        <end position="147"/>
    </location>
</feature>
<accession>A0A9N7Y6L6</accession>
<evidence type="ECO:0000256" key="1">
    <source>
        <dbReference type="SAM" id="MobiDB-lite"/>
    </source>
</evidence>
<dbReference type="Proteomes" id="UP001153269">
    <property type="component" value="Unassembled WGS sequence"/>
</dbReference>
<dbReference type="AlphaFoldDB" id="A0A9N7Y6L6"/>
<evidence type="ECO:0000313" key="2">
    <source>
        <dbReference type="EMBL" id="CAB1414691.1"/>
    </source>
</evidence>
<keyword evidence="3" id="KW-1185">Reference proteome</keyword>
<evidence type="ECO:0000313" key="3">
    <source>
        <dbReference type="Proteomes" id="UP001153269"/>
    </source>
</evidence>
<protein>
    <submittedName>
        <fullName evidence="2">Uncharacterized protein</fullName>
    </submittedName>
</protein>
<comment type="caution">
    <text evidence="2">The sequence shown here is derived from an EMBL/GenBank/DDBJ whole genome shotgun (WGS) entry which is preliminary data.</text>
</comment>